<name>A0A7G9S1A2_9FIRM</name>
<dbReference type="AlphaFoldDB" id="A0A7G9S1A2"/>
<dbReference type="KEGG" id="eio:H9L01_04540"/>
<dbReference type="Proteomes" id="UP000515928">
    <property type="component" value="Chromosome"/>
</dbReference>
<dbReference type="EMBL" id="CP060715">
    <property type="protein sequence ID" value="QNN61627.1"/>
    <property type="molecule type" value="Genomic_DNA"/>
</dbReference>
<keyword evidence="1" id="KW-0472">Membrane</keyword>
<sequence>MSLTLFILPIVIILAFVIMSWVYQSKALTFNARSALKKDTKRKFAFSKTGFIIIISSSFITLSCISVYSIYLYNVRTLTTRCLTPTYDSQIPELKLCANQFGHEIFEDTNLAYSVLNTKYQDEIPTSNVKVTPKNITTLRDHSNAYLNETFNYFYDHLNNIYDFHTNVMPGNQYGTYAIDGVWLLQFNTIKRNLNSSDVSFTLTNLTSSEQTLTSIYPILFIDGDFGVDPKLLEALNVTFEAKSSQQFNLKIPHTDSLTIRVNSNNLSYIHQGGNQ</sequence>
<proteinExistence type="predicted"/>
<feature type="transmembrane region" description="Helical" evidence="1">
    <location>
        <begin position="44"/>
        <end position="73"/>
    </location>
</feature>
<protein>
    <submittedName>
        <fullName evidence="2">Uncharacterized protein</fullName>
    </submittedName>
</protein>
<gene>
    <name evidence="2" type="ORF">H9L01_04540</name>
</gene>
<keyword evidence="3" id="KW-1185">Reference proteome</keyword>
<feature type="transmembrane region" description="Helical" evidence="1">
    <location>
        <begin position="6"/>
        <end position="23"/>
    </location>
</feature>
<evidence type="ECO:0000313" key="3">
    <source>
        <dbReference type="Proteomes" id="UP000515928"/>
    </source>
</evidence>
<dbReference type="RefSeq" id="WP_187534826.1">
    <property type="nucleotide sequence ID" value="NZ_CBCSHU010000003.1"/>
</dbReference>
<reference evidence="2 3" key="1">
    <citation type="submission" date="2020-08" db="EMBL/GenBank/DDBJ databases">
        <title>Genome sequence of Erysipelothrix inopinata DSM 15511T.</title>
        <authorList>
            <person name="Hyun D.-W."/>
            <person name="Bae J.-W."/>
        </authorList>
    </citation>
    <scope>NUCLEOTIDE SEQUENCE [LARGE SCALE GENOMIC DNA]</scope>
    <source>
        <strain evidence="2 3">DSM 15511</strain>
    </source>
</reference>
<evidence type="ECO:0000256" key="1">
    <source>
        <dbReference type="SAM" id="Phobius"/>
    </source>
</evidence>
<keyword evidence="1" id="KW-1133">Transmembrane helix</keyword>
<keyword evidence="1" id="KW-0812">Transmembrane</keyword>
<evidence type="ECO:0000313" key="2">
    <source>
        <dbReference type="EMBL" id="QNN61627.1"/>
    </source>
</evidence>
<accession>A0A7G9S1A2</accession>
<organism evidence="2 3">
    <name type="scientific">Erysipelothrix inopinata</name>
    <dbReference type="NCBI Taxonomy" id="225084"/>
    <lineage>
        <taxon>Bacteria</taxon>
        <taxon>Bacillati</taxon>
        <taxon>Bacillota</taxon>
        <taxon>Erysipelotrichia</taxon>
        <taxon>Erysipelotrichales</taxon>
        <taxon>Erysipelotrichaceae</taxon>
        <taxon>Erysipelothrix</taxon>
    </lineage>
</organism>